<dbReference type="AlphaFoldDB" id="A0A6S6PGD6"/>
<organism evidence="1 2">
    <name type="scientific">Acetobacter aceti</name>
    <dbReference type="NCBI Taxonomy" id="435"/>
    <lineage>
        <taxon>Bacteria</taxon>
        <taxon>Pseudomonadati</taxon>
        <taxon>Pseudomonadota</taxon>
        <taxon>Alphaproteobacteria</taxon>
        <taxon>Acetobacterales</taxon>
        <taxon>Acetobacteraceae</taxon>
        <taxon>Acetobacter</taxon>
        <taxon>Acetobacter subgen. Acetobacter</taxon>
    </lineage>
</organism>
<reference evidence="1 2" key="1">
    <citation type="submission" date="2020-07" db="EMBL/GenBank/DDBJ databases">
        <title>Complete Genome Sequence of an acetic acid bacterium, Acetobacter aceti JCM20276.</title>
        <authorList>
            <person name="Hirose Y."/>
            <person name="Mihara H."/>
        </authorList>
    </citation>
    <scope>NUCLEOTIDE SEQUENCE [LARGE SCALE GENOMIC DNA]</scope>
    <source>
        <strain evidence="1 2">JCM20276</strain>
    </source>
</reference>
<name>A0A6S6PGD6_ACEAC</name>
<evidence type="ECO:0000313" key="1">
    <source>
        <dbReference type="EMBL" id="BCI66333.1"/>
    </source>
</evidence>
<gene>
    <name evidence="1" type="ORF">AAJCM20276_09570</name>
</gene>
<accession>A0A6S6PGD6</accession>
<dbReference type="EMBL" id="AP023326">
    <property type="protein sequence ID" value="BCI66333.1"/>
    <property type="molecule type" value="Genomic_DNA"/>
</dbReference>
<sequence>MRIGKIVYVERKDQSMYGKSSTCAGSDIVERVRQTQVEGSKNPPFSITEES</sequence>
<protein>
    <submittedName>
        <fullName evidence="1">Uncharacterized protein</fullName>
    </submittedName>
</protein>
<dbReference type="Proteomes" id="UP000515220">
    <property type="component" value="Chromosome"/>
</dbReference>
<evidence type="ECO:0000313" key="2">
    <source>
        <dbReference type="Proteomes" id="UP000515220"/>
    </source>
</evidence>
<proteinExistence type="predicted"/>